<feature type="domain" description="HTH lacI-type" evidence="5">
    <location>
        <begin position="2"/>
        <end position="56"/>
    </location>
</feature>
<dbReference type="PANTHER" id="PTHR30146:SF95">
    <property type="entry name" value="RIBOSE OPERON REPRESSOR"/>
    <property type="match status" value="1"/>
</dbReference>
<evidence type="ECO:0000256" key="2">
    <source>
        <dbReference type="ARBA" id="ARBA00023015"/>
    </source>
</evidence>
<dbReference type="InterPro" id="IPR028082">
    <property type="entry name" value="Peripla_BP_I"/>
</dbReference>
<organism evidence="7 8">
    <name type="scientific">Candidatus Alloenteromonas pullistercoris</name>
    <dbReference type="NCBI Taxonomy" id="2840785"/>
    <lineage>
        <taxon>Bacteria</taxon>
        <taxon>Bacillati</taxon>
        <taxon>Bacillota</taxon>
        <taxon>Bacillota incertae sedis</taxon>
        <taxon>Candidatus Alloenteromonas</taxon>
    </lineage>
</organism>
<evidence type="ECO:0000256" key="3">
    <source>
        <dbReference type="ARBA" id="ARBA00023125"/>
    </source>
</evidence>
<gene>
    <name evidence="7" type="ORF">IAC61_02485</name>
</gene>
<evidence type="ECO:0000259" key="5">
    <source>
        <dbReference type="PROSITE" id="PS50932"/>
    </source>
</evidence>
<dbReference type="Pfam" id="PF13377">
    <property type="entry name" value="Peripla_BP_3"/>
    <property type="match status" value="1"/>
</dbReference>
<accession>A0A9D9GW63</accession>
<dbReference type="Gene3D" id="1.10.260.40">
    <property type="entry name" value="lambda repressor-like DNA-binding domains"/>
    <property type="match status" value="1"/>
</dbReference>
<reference evidence="7" key="1">
    <citation type="submission" date="2020-10" db="EMBL/GenBank/DDBJ databases">
        <authorList>
            <person name="Gilroy R."/>
        </authorList>
    </citation>
    <scope>NUCLEOTIDE SEQUENCE</scope>
    <source>
        <strain evidence="7">17113</strain>
    </source>
</reference>
<comment type="caution">
    <text evidence="7">The sequence shown here is derived from an EMBL/GenBank/DDBJ whole genome shotgun (WGS) entry which is preliminary data.</text>
</comment>
<keyword evidence="3 7" id="KW-0238">DNA-binding</keyword>
<proteinExistence type="predicted"/>
<feature type="domain" description="HTH cro/C1-type" evidence="6">
    <location>
        <begin position="7"/>
        <end position="39"/>
    </location>
</feature>
<evidence type="ECO:0000259" key="6">
    <source>
        <dbReference type="PROSITE" id="PS50943"/>
    </source>
</evidence>
<evidence type="ECO:0000313" key="8">
    <source>
        <dbReference type="Proteomes" id="UP000823634"/>
    </source>
</evidence>
<name>A0A9D9GW63_9FIRM</name>
<evidence type="ECO:0000313" key="7">
    <source>
        <dbReference type="EMBL" id="MBO8426173.1"/>
    </source>
</evidence>
<dbReference type="PROSITE" id="PS50932">
    <property type="entry name" value="HTH_LACI_2"/>
    <property type="match status" value="1"/>
</dbReference>
<protein>
    <submittedName>
        <fullName evidence="7">LacI family DNA-binding transcriptional regulator</fullName>
    </submittedName>
</protein>
<dbReference type="AlphaFoldDB" id="A0A9D9GW63"/>
<dbReference type="InterPro" id="IPR001387">
    <property type="entry name" value="Cro/C1-type_HTH"/>
</dbReference>
<keyword evidence="2" id="KW-0805">Transcription regulation</keyword>
<dbReference type="InterPro" id="IPR000843">
    <property type="entry name" value="HTH_LacI"/>
</dbReference>
<evidence type="ECO:0000256" key="4">
    <source>
        <dbReference type="ARBA" id="ARBA00023163"/>
    </source>
</evidence>
<dbReference type="SMART" id="SM00354">
    <property type="entry name" value="HTH_LACI"/>
    <property type="match status" value="1"/>
</dbReference>
<dbReference type="CDD" id="cd01392">
    <property type="entry name" value="HTH_LacI"/>
    <property type="match status" value="1"/>
</dbReference>
<dbReference type="PANTHER" id="PTHR30146">
    <property type="entry name" value="LACI-RELATED TRANSCRIPTIONAL REPRESSOR"/>
    <property type="match status" value="1"/>
</dbReference>
<dbReference type="InterPro" id="IPR046335">
    <property type="entry name" value="LacI/GalR-like_sensor"/>
</dbReference>
<dbReference type="SUPFAM" id="SSF47413">
    <property type="entry name" value="lambda repressor-like DNA-binding domains"/>
    <property type="match status" value="1"/>
</dbReference>
<dbReference type="InterPro" id="IPR010982">
    <property type="entry name" value="Lambda_DNA-bd_dom_sf"/>
</dbReference>
<keyword evidence="4" id="KW-0804">Transcription</keyword>
<dbReference type="GO" id="GO:0003700">
    <property type="term" value="F:DNA-binding transcription factor activity"/>
    <property type="evidence" value="ECO:0007669"/>
    <property type="project" value="TreeGrafter"/>
</dbReference>
<dbReference type="GO" id="GO:0000976">
    <property type="term" value="F:transcription cis-regulatory region binding"/>
    <property type="evidence" value="ECO:0007669"/>
    <property type="project" value="TreeGrafter"/>
</dbReference>
<reference evidence="7" key="2">
    <citation type="journal article" date="2021" name="PeerJ">
        <title>Extensive microbial diversity within the chicken gut microbiome revealed by metagenomics and culture.</title>
        <authorList>
            <person name="Gilroy R."/>
            <person name="Ravi A."/>
            <person name="Getino M."/>
            <person name="Pursley I."/>
            <person name="Horton D.L."/>
            <person name="Alikhan N.F."/>
            <person name="Baker D."/>
            <person name="Gharbi K."/>
            <person name="Hall N."/>
            <person name="Watson M."/>
            <person name="Adriaenssens E.M."/>
            <person name="Foster-Nyarko E."/>
            <person name="Jarju S."/>
            <person name="Secka A."/>
            <person name="Antonio M."/>
            <person name="Oren A."/>
            <person name="Chaudhuri R.R."/>
            <person name="La Ragione R."/>
            <person name="Hildebrand F."/>
            <person name="Pallen M.J."/>
        </authorList>
    </citation>
    <scope>NUCLEOTIDE SEQUENCE</scope>
    <source>
        <strain evidence="7">17113</strain>
    </source>
</reference>
<dbReference type="Proteomes" id="UP000823634">
    <property type="component" value="Unassembled WGS sequence"/>
</dbReference>
<dbReference type="EMBL" id="JADINA010000019">
    <property type="protein sequence ID" value="MBO8426173.1"/>
    <property type="molecule type" value="Genomic_DNA"/>
</dbReference>
<keyword evidence="1" id="KW-0678">Repressor</keyword>
<dbReference type="Pfam" id="PF00356">
    <property type="entry name" value="LacI"/>
    <property type="match status" value="1"/>
</dbReference>
<dbReference type="SUPFAM" id="SSF53822">
    <property type="entry name" value="Periplasmic binding protein-like I"/>
    <property type="match status" value="1"/>
</dbReference>
<evidence type="ECO:0000256" key="1">
    <source>
        <dbReference type="ARBA" id="ARBA00022491"/>
    </source>
</evidence>
<dbReference type="PROSITE" id="PS50943">
    <property type="entry name" value="HTH_CROC1"/>
    <property type="match status" value="1"/>
</dbReference>
<sequence length="320" mass="35717">MASIITVAKLAGVGKSTVSRYVNGNGYVSEENQKKIEKAIKQCGYVPSTSGRSLRLNRSYAMAICVPMITHPFFSRFAESLEKAVFEQAGEGNNRLNQVIIVSGEEQKRLKWLMVRHLIDGAFLVTHDDFDPSEYGIPIVTVDRLMGKEVPVVTSDNYESTYAALTYLYDTGARKIGFIGGRPSQRSEVLRRYDAYSDLLKAKNLPGFISYADYRHGQEMEISAQFLAKYKDLDAVFATSDAFGFALYRVSRAMGQNDLRIISYDGCMDDFIQKPVFTCVKQDTDRLARTALDLLLKKIGGKACPNKVVIPSTFRKGETA</sequence>
<dbReference type="Gene3D" id="3.40.50.2300">
    <property type="match status" value="2"/>
</dbReference>